<keyword evidence="4" id="KW-1185">Reference proteome</keyword>
<evidence type="ECO:0000313" key="4">
    <source>
        <dbReference type="Proteomes" id="UP001161247"/>
    </source>
</evidence>
<evidence type="ECO:0000259" key="2">
    <source>
        <dbReference type="PROSITE" id="PS50181"/>
    </source>
</evidence>
<dbReference type="InterPro" id="IPR001810">
    <property type="entry name" value="F-box_dom"/>
</dbReference>
<evidence type="ECO:0000313" key="3">
    <source>
        <dbReference type="EMBL" id="CAI9105142.1"/>
    </source>
</evidence>
<dbReference type="SUPFAM" id="SSF52058">
    <property type="entry name" value="L domain-like"/>
    <property type="match status" value="1"/>
</dbReference>
<protein>
    <submittedName>
        <fullName evidence="3">OLC1v1004001C1</fullName>
    </submittedName>
</protein>
<proteinExistence type="predicted"/>
<sequence length="423" mass="48267">MSEESSDDFPSKWSGSSDGDSSDVQEIDARIFVLESKEENDFRSKWDLIFQSKLGFDVAAIHILEDRISELPDEILSLILSFLTLKEAGRTSILSKRWKHVWKYVPDLDFNAFTTLCEMRSWNSLKELIFKRVLVSGGAVEFLLHNCNNLESLGVHASGHLRSLKIGRHRALVLKNVPKLVHIGILSRSYVVKDFVCQFSCYFSKLVVLFLCLDPNQAREFDVKLPQLPALKQLSLKFLLLFKESMLGLTSFFRASPNLEKFVIKLGYSSEVRTNREPENVVYYPVQHLRVVEIIGYRGRSIELDLVKYFLESAVSLKKIIVDPRFKEVEHCGENWSCDLETLTVEAEAEAMGCLHALDAVDPSVHREIVLYTDCLVLTQLLQHQVTAPQELQLLLSDTFCRLDCFSRFFVCKVSRLQSTGGS</sequence>
<gene>
    <name evidence="3" type="ORF">OLC1_LOCUS13904</name>
</gene>
<feature type="region of interest" description="Disordered" evidence="1">
    <location>
        <begin position="1"/>
        <end position="23"/>
    </location>
</feature>
<dbReference type="Pfam" id="PF13456">
    <property type="entry name" value="RVT_3"/>
    <property type="match status" value="1"/>
</dbReference>
<dbReference type="AlphaFoldDB" id="A0AAV1DB88"/>
<dbReference type="InterPro" id="IPR032675">
    <property type="entry name" value="LRR_dom_sf"/>
</dbReference>
<dbReference type="Gene3D" id="1.20.1280.50">
    <property type="match status" value="1"/>
</dbReference>
<accession>A0AAV1DB88</accession>
<organism evidence="3 4">
    <name type="scientific">Oldenlandia corymbosa var. corymbosa</name>
    <dbReference type="NCBI Taxonomy" id="529605"/>
    <lineage>
        <taxon>Eukaryota</taxon>
        <taxon>Viridiplantae</taxon>
        <taxon>Streptophyta</taxon>
        <taxon>Embryophyta</taxon>
        <taxon>Tracheophyta</taxon>
        <taxon>Spermatophyta</taxon>
        <taxon>Magnoliopsida</taxon>
        <taxon>eudicotyledons</taxon>
        <taxon>Gunneridae</taxon>
        <taxon>Pentapetalae</taxon>
        <taxon>asterids</taxon>
        <taxon>lamiids</taxon>
        <taxon>Gentianales</taxon>
        <taxon>Rubiaceae</taxon>
        <taxon>Rubioideae</taxon>
        <taxon>Spermacoceae</taxon>
        <taxon>Hedyotis-Oldenlandia complex</taxon>
        <taxon>Oldenlandia</taxon>
    </lineage>
</organism>
<evidence type="ECO:0000256" key="1">
    <source>
        <dbReference type="SAM" id="MobiDB-lite"/>
    </source>
</evidence>
<feature type="domain" description="F-box" evidence="2">
    <location>
        <begin position="65"/>
        <end position="113"/>
    </location>
</feature>
<dbReference type="Gene3D" id="3.80.10.10">
    <property type="entry name" value="Ribonuclease Inhibitor"/>
    <property type="match status" value="1"/>
</dbReference>
<dbReference type="Pfam" id="PF08387">
    <property type="entry name" value="FBD"/>
    <property type="match status" value="1"/>
</dbReference>
<dbReference type="CDD" id="cd22160">
    <property type="entry name" value="F-box_AtFBL13-like"/>
    <property type="match status" value="1"/>
</dbReference>
<dbReference type="PROSITE" id="PS50181">
    <property type="entry name" value="FBOX"/>
    <property type="match status" value="1"/>
</dbReference>
<dbReference type="SUPFAM" id="SSF81383">
    <property type="entry name" value="F-box domain"/>
    <property type="match status" value="1"/>
</dbReference>
<dbReference type="InterPro" id="IPR053772">
    <property type="entry name" value="At1g61320/At1g61330-like"/>
</dbReference>
<dbReference type="GO" id="GO:0003676">
    <property type="term" value="F:nucleic acid binding"/>
    <property type="evidence" value="ECO:0007669"/>
    <property type="project" value="InterPro"/>
</dbReference>
<dbReference type="SMART" id="SM00256">
    <property type="entry name" value="FBOX"/>
    <property type="match status" value="1"/>
</dbReference>
<name>A0AAV1DB88_OLDCO</name>
<dbReference type="Proteomes" id="UP001161247">
    <property type="component" value="Chromosome 5"/>
</dbReference>
<dbReference type="EMBL" id="OX459122">
    <property type="protein sequence ID" value="CAI9105142.1"/>
    <property type="molecule type" value="Genomic_DNA"/>
</dbReference>
<dbReference type="Pfam" id="PF00646">
    <property type="entry name" value="F-box"/>
    <property type="match status" value="1"/>
</dbReference>
<dbReference type="InterPro" id="IPR053781">
    <property type="entry name" value="F-box_AtFBL13-like"/>
</dbReference>
<dbReference type="PANTHER" id="PTHR34145:SF68">
    <property type="entry name" value="FBD DOMAIN-CONTAINING PROTEIN"/>
    <property type="match status" value="1"/>
</dbReference>
<dbReference type="InterPro" id="IPR036047">
    <property type="entry name" value="F-box-like_dom_sf"/>
</dbReference>
<dbReference type="PANTHER" id="PTHR34145">
    <property type="entry name" value="OS02G0105600 PROTEIN"/>
    <property type="match status" value="1"/>
</dbReference>
<reference evidence="3" key="1">
    <citation type="submission" date="2023-03" db="EMBL/GenBank/DDBJ databases">
        <authorList>
            <person name="Julca I."/>
        </authorList>
    </citation>
    <scope>NUCLEOTIDE SEQUENCE</scope>
</reference>
<dbReference type="InterPro" id="IPR002156">
    <property type="entry name" value="RNaseH_domain"/>
</dbReference>
<dbReference type="InterPro" id="IPR006566">
    <property type="entry name" value="FBD"/>
</dbReference>
<dbReference type="GO" id="GO:0004523">
    <property type="term" value="F:RNA-DNA hybrid ribonuclease activity"/>
    <property type="evidence" value="ECO:0007669"/>
    <property type="project" value="InterPro"/>
</dbReference>